<protein>
    <submittedName>
        <fullName evidence="2">Phosphatase</fullName>
    </submittedName>
</protein>
<evidence type="ECO:0000259" key="1">
    <source>
        <dbReference type="Pfam" id="PF09949"/>
    </source>
</evidence>
<dbReference type="RefSeq" id="WP_188953804.1">
    <property type="nucleotide sequence ID" value="NZ_BMIB01000003.1"/>
</dbReference>
<dbReference type="PANTHER" id="PTHR28208">
    <property type="entry name" value="PHOSPHATIDATE PHOSPHATASE APP1"/>
    <property type="match status" value="1"/>
</dbReference>
<accession>A0A917MWX4</accession>
<name>A0A917MWX4_9BACT</name>
<dbReference type="AlphaFoldDB" id="A0A917MWX4"/>
<dbReference type="InterPro" id="IPR019236">
    <property type="entry name" value="APP1_cat"/>
</dbReference>
<evidence type="ECO:0000313" key="2">
    <source>
        <dbReference type="EMBL" id="GGH71521.1"/>
    </source>
</evidence>
<reference evidence="2" key="2">
    <citation type="submission" date="2020-09" db="EMBL/GenBank/DDBJ databases">
        <authorList>
            <person name="Sun Q."/>
            <person name="Zhou Y."/>
        </authorList>
    </citation>
    <scope>NUCLEOTIDE SEQUENCE</scope>
    <source>
        <strain evidence="2">CGMCC 1.15290</strain>
    </source>
</reference>
<dbReference type="Proteomes" id="UP000627292">
    <property type="component" value="Unassembled WGS sequence"/>
</dbReference>
<evidence type="ECO:0000313" key="3">
    <source>
        <dbReference type="Proteomes" id="UP000627292"/>
    </source>
</evidence>
<dbReference type="InterPro" id="IPR052935">
    <property type="entry name" value="Mg2+_PAP"/>
</dbReference>
<dbReference type="Pfam" id="PF09949">
    <property type="entry name" value="APP1_cat"/>
    <property type="match status" value="1"/>
</dbReference>
<dbReference type="EMBL" id="BMIB01000003">
    <property type="protein sequence ID" value="GGH71521.1"/>
    <property type="molecule type" value="Genomic_DNA"/>
</dbReference>
<keyword evidence="3" id="KW-1185">Reference proteome</keyword>
<reference evidence="2" key="1">
    <citation type="journal article" date="2014" name="Int. J. Syst. Evol. Microbiol.">
        <title>Complete genome sequence of Corynebacterium casei LMG S-19264T (=DSM 44701T), isolated from a smear-ripened cheese.</title>
        <authorList>
            <consortium name="US DOE Joint Genome Institute (JGI-PGF)"/>
            <person name="Walter F."/>
            <person name="Albersmeier A."/>
            <person name="Kalinowski J."/>
            <person name="Ruckert C."/>
        </authorList>
    </citation>
    <scope>NUCLEOTIDE SEQUENCE</scope>
    <source>
        <strain evidence="2">CGMCC 1.15290</strain>
    </source>
</reference>
<dbReference type="GO" id="GO:0008195">
    <property type="term" value="F:phosphatidate phosphatase activity"/>
    <property type="evidence" value="ECO:0007669"/>
    <property type="project" value="InterPro"/>
</dbReference>
<sequence>MKRWLLKQLGLKEGIAIKVYRGFGHAQQLHIYGHVLSISTDQKPHKNTIWRNIRMLLGLFFQKPVAGMQVRLQWGTASVSGVTETDGFFRLEWSADSSVPAGEHAVTVICYNGTEELARCQGRLTVPHITQLGIISDIDDTFLVSYSATRLKRLVTLLGNNAETRKAFDDVARHYQLLQFAQNTGANPNPFFYISSSEWNLYSYLRQFLQVQKMPQGILLLNQLKRWNELWKTGRTRHQGKFARIVRVMEAFPEQSFLLLGDNSQQDPVIYASVAGHFPGRIKAIYIRSVVEKNNTATEALLQPLQQAGIPCCLFRESKTAIAHSREIGLIPNTQ</sequence>
<proteinExistence type="predicted"/>
<organism evidence="2 3">
    <name type="scientific">Filimonas zeae</name>
    <dbReference type="NCBI Taxonomy" id="1737353"/>
    <lineage>
        <taxon>Bacteria</taxon>
        <taxon>Pseudomonadati</taxon>
        <taxon>Bacteroidota</taxon>
        <taxon>Chitinophagia</taxon>
        <taxon>Chitinophagales</taxon>
        <taxon>Chitinophagaceae</taxon>
        <taxon>Filimonas</taxon>
    </lineage>
</organism>
<feature type="domain" description="Phosphatidate phosphatase APP1 catalytic" evidence="1">
    <location>
        <begin position="133"/>
        <end position="288"/>
    </location>
</feature>
<comment type="caution">
    <text evidence="2">The sequence shown here is derived from an EMBL/GenBank/DDBJ whole genome shotgun (WGS) entry which is preliminary data.</text>
</comment>
<gene>
    <name evidence="2" type="ORF">GCM10011379_30940</name>
</gene>
<dbReference type="PANTHER" id="PTHR28208:SF3">
    <property type="entry name" value="PHOSPHATIDATE PHOSPHATASE APP1"/>
    <property type="match status" value="1"/>
</dbReference>